<dbReference type="CDD" id="cd02440">
    <property type="entry name" value="AdoMet_MTases"/>
    <property type="match status" value="1"/>
</dbReference>
<protein>
    <recommendedName>
        <fullName evidence="2">Methyltransferase type 11 domain-containing protein</fullName>
    </recommendedName>
</protein>
<gene>
    <name evidence="3" type="ORF">MANT1106_LOCUS11152</name>
</gene>
<dbReference type="GO" id="GO:0008757">
    <property type="term" value="F:S-adenosylmethionine-dependent methyltransferase activity"/>
    <property type="evidence" value="ECO:0007669"/>
    <property type="project" value="InterPro"/>
</dbReference>
<evidence type="ECO:0000259" key="2">
    <source>
        <dbReference type="Pfam" id="PF08241"/>
    </source>
</evidence>
<dbReference type="InterPro" id="IPR029063">
    <property type="entry name" value="SAM-dependent_MTases_sf"/>
</dbReference>
<dbReference type="AlphaFoldDB" id="A0A7S0X8U4"/>
<dbReference type="EMBL" id="HBFC01018709">
    <property type="protein sequence ID" value="CAD8708469.1"/>
    <property type="molecule type" value="Transcribed_RNA"/>
</dbReference>
<dbReference type="SUPFAM" id="SSF53335">
    <property type="entry name" value="S-adenosyl-L-methionine-dependent methyltransferases"/>
    <property type="match status" value="1"/>
</dbReference>
<evidence type="ECO:0000256" key="1">
    <source>
        <dbReference type="SAM" id="MobiDB-lite"/>
    </source>
</evidence>
<reference evidence="3" key="1">
    <citation type="submission" date="2021-01" db="EMBL/GenBank/DDBJ databases">
        <authorList>
            <person name="Corre E."/>
            <person name="Pelletier E."/>
            <person name="Niang G."/>
            <person name="Scheremetjew M."/>
            <person name="Finn R."/>
            <person name="Kale V."/>
            <person name="Holt S."/>
            <person name="Cochrane G."/>
            <person name="Meng A."/>
            <person name="Brown T."/>
            <person name="Cohen L."/>
        </authorList>
    </citation>
    <scope>NUCLEOTIDE SEQUENCE</scope>
    <source>
        <strain evidence="3">SL-175</strain>
    </source>
</reference>
<dbReference type="PANTHER" id="PTHR43036">
    <property type="entry name" value="OSJNBB0011N17.9 PROTEIN"/>
    <property type="match status" value="1"/>
</dbReference>
<name>A0A7S0X8U4_9CHLO</name>
<accession>A0A7S0X8U4</accession>
<dbReference type="PANTHER" id="PTHR43036:SF1">
    <property type="entry name" value="S-ADENOSYL-L-METHIONINE-DEPENDENT METHYLTRANSFERASES SUPERFAMILY PROTEIN"/>
    <property type="match status" value="1"/>
</dbReference>
<feature type="domain" description="Methyltransferase type 11" evidence="2">
    <location>
        <begin position="219"/>
        <end position="265"/>
    </location>
</feature>
<organism evidence="3">
    <name type="scientific">Mantoniella antarctica</name>
    <dbReference type="NCBI Taxonomy" id="81844"/>
    <lineage>
        <taxon>Eukaryota</taxon>
        <taxon>Viridiplantae</taxon>
        <taxon>Chlorophyta</taxon>
        <taxon>Mamiellophyceae</taxon>
        <taxon>Mamiellales</taxon>
        <taxon>Mamiellaceae</taxon>
        <taxon>Mantoniella</taxon>
    </lineage>
</organism>
<sequence length="330" mass="34742">MMSYFAASATTTTTVAAAATAAAAAASRARTLSSSSPSPSSSSVPPNAKKPTSTPSRRSVFMAGSASAAVRPLLRLAGSGAAAAAGSGAINLSARAASGSSGGATSEIAKVLLDPKYPAEYPFGANEMGRYDETSDLIFYSQPRLVTHIDDDAIGALTKYYAEVFPASGSKDTALLDVCSSWISHYPKNYKAGRISGLGMNEDELKKNPIFDDYAVRDLNADPTLPFPDNTFDVVTNAVSVDYLTRPLEMMKEVNRVLKPGGLAVMSFSNRCFPTKAVSIWTSTGDLDHIWIVGAYYHFAGGFQGLAAADISPKPGKTDPMYVVFARKEA</sequence>
<dbReference type="Pfam" id="PF08241">
    <property type="entry name" value="Methyltransf_11"/>
    <property type="match status" value="1"/>
</dbReference>
<proteinExistence type="predicted"/>
<dbReference type="InterPro" id="IPR013216">
    <property type="entry name" value="Methyltransf_11"/>
</dbReference>
<dbReference type="Gene3D" id="3.40.50.150">
    <property type="entry name" value="Vaccinia Virus protein VP39"/>
    <property type="match status" value="1"/>
</dbReference>
<feature type="compositionally biased region" description="Low complexity" evidence="1">
    <location>
        <begin position="31"/>
        <end position="44"/>
    </location>
</feature>
<evidence type="ECO:0000313" key="3">
    <source>
        <dbReference type="EMBL" id="CAD8708469.1"/>
    </source>
</evidence>
<feature type="region of interest" description="Disordered" evidence="1">
    <location>
        <begin position="31"/>
        <end position="60"/>
    </location>
</feature>